<dbReference type="GO" id="GO:0005886">
    <property type="term" value="C:plasma membrane"/>
    <property type="evidence" value="ECO:0007669"/>
    <property type="project" value="TreeGrafter"/>
</dbReference>
<dbReference type="GO" id="GO:0005385">
    <property type="term" value="F:zinc ion transmembrane transporter activity"/>
    <property type="evidence" value="ECO:0007669"/>
    <property type="project" value="TreeGrafter"/>
</dbReference>
<feature type="transmembrane region" description="Helical" evidence="6">
    <location>
        <begin position="12"/>
        <end position="31"/>
    </location>
</feature>
<feature type="transmembrane region" description="Helical" evidence="6">
    <location>
        <begin position="307"/>
        <end position="328"/>
    </location>
</feature>
<keyword evidence="2 6" id="KW-0812">Transmembrane</keyword>
<evidence type="ECO:0000256" key="5">
    <source>
        <dbReference type="SAM" id="MobiDB-lite"/>
    </source>
</evidence>
<reference evidence="7 8" key="1">
    <citation type="journal article" date="2018" name="Nat. Ecol. Evol.">
        <title>Genomic signatures of mitonuclear coevolution across populations of Tigriopus californicus.</title>
        <authorList>
            <person name="Barreto F.S."/>
            <person name="Watson E.T."/>
            <person name="Lima T.G."/>
            <person name="Willett C.S."/>
            <person name="Edmands S."/>
            <person name="Li W."/>
            <person name="Burton R.S."/>
        </authorList>
    </citation>
    <scope>NUCLEOTIDE SEQUENCE [LARGE SCALE GENOMIC DNA]</scope>
    <source>
        <strain evidence="7 8">San Diego</strain>
    </source>
</reference>
<dbReference type="STRING" id="6832.A0A553PFA8"/>
<dbReference type="Proteomes" id="UP000318571">
    <property type="component" value="Chromosome 5"/>
</dbReference>
<dbReference type="EMBL" id="VCGU01000004">
    <property type="protein sequence ID" value="TRY76385.1"/>
    <property type="molecule type" value="Genomic_DNA"/>
</dbReference>
<dbReference type="PANTHER" id="PTHR11040">
    <property type="entry name" value="ZINC/IRON TRANSPORTER"/>
    <property type="match status" value="1"/>
</dbReference>
<keyword evidence="3 6" id="KW-1133">Transmembrane helix</keyword>
<feature type="transmembrane region" description="Helical" evidence="6">
    <location>
        <begin position="275"/>
        <end position="295"/>
    </location>
</feature>
<feature type="transmembrane region" description="Helical" evidence="6">
    <location>
        <begin position="248"/>
        <end position="269"/>
    </location>
</feature>
<feature type="transmembrane region" description="Helical" evidence="6">
    <location>
        <begin position="43"/>
        <end position="64"/>
    </location>
</feature>
<organism evidence="7 8">
    <name type="scientific">Tigriopus californicus</name>
    <name type="common">Marine copepod</name>
    <dbReference type="NCBI Taxonomy" id="6832"/>
    <lineage>
        <taxon>Eukaryota</taxon>
        <taxon>Metazoa</taxon>
        <taxon>Ecdysozoa</taxon>
        <taxon>Arthropoda</taxon>
        <taxon>Crustacea</taxon>
        <taxon>Multicrustacea</taxon>
        <taxon>Hexanauplia</taxon>
        <taxon>Copepoda</taxon>
        <taxon>Harpacticoida</taxon>
        <taxon>Harpacticidae</taxon>
        <taxon>Tigriopus</taxon>
    </lineage>
</organism>
<evidence type="ECO:0000313" key="7">
    <source>
        <dbReference type="EMBL" id="TRY76385.1"/>
    </source>
</evidence>
<name>A0A553PFA8_TIGCA</name>
<dbReference type="OMA" id="CAHHEAT"/>
<gene>
    <name evidence="7" type="ORF">TCAL_02719</name>
</gene>
<dbReference type="Pfam" id="PF02535">
    <property type="entry name" value="Zip"/>
    <property type="match status" value="1"/>
</dbReference>
<feature type="transmembrane region" description="Helical" evidence="6">
    <location>
        <begin position="84"/>
        <end position="106"/>
    </location>
</feature>
<evidence type="ECO:0000256" key="3">
    <source>
        <dbReference type="ARBA" id="ARBA00022989"/>
    </source>
</evidence>
<comment type="subcellular location">
    <subcellularLocation>
        <location evidence="1">Membrane</location>
        <topology evidence="1">Multi-pass membrane protein</topology>
    </subcellularLocation>
</comment>
<proteinExistence type="predicted"/>
<evidence type="ECO:0000256" key="6">
    <source>
        <dbReference type="SAM" id="Phobius"/>
    </source>
</evidence>
<comment type="caution">
    <text evidence="7">The sequence shown here is derived from an EMBL/GenBank/DDBJ whole genome shotgun (WGS) entry which is preliminary data.</text>
</comment>
<feature type="transmembrane region" description="Helical" evidence="6">
    <location>
        <begin position="419"/>
        <end position="438"/>
    </location>
</feature>
<evidence type="ECO:0000256" key="1">
    <source>
        <dbReference type="ARBA" id="ARBA00004141"/>
    </source>
</evidence>
<accession>A0A553PFA8</accession>
<sequence>MELIGTKVTAMILLGLLKLGCGLLPIFLVKVLHFKKTSTMDKFMGIILCIGGGVLLSTVFIHMIPEVRESLAHAGDLGYMPDAHYAFAELIICLGFFLVYGVEALVHRFIGGHGHSHGVTMGSQVVVESRNSMELRQGVDNGGFEQDLSNLGSPQKGHTKAVSGENNSLPTNGKNGKSPFVQNGKPKSFQTSGNVYNVSSATLTSYTSYSDGDSVDTSLPSYMPRPNRTFNTLESLAKEKNILVTIRNFLIVIALSIHSVFEGMAIGLQMTSPDVWKLFTAVSIHAWAILFCIGMDMIVEGTKRLHIVFNIVILALTTPLGIVIGILVTEHVDENSGIQAVVIGVLQGLAAGTLLYVSFYEVLERDKLANAGMTGLLGFFFIFFGFSVMAGLQAVVIAMEEQWMEVMVIPMDQSDPKHTMLTIIIKIMVLMGTALTSII</sequence>
<dbReference type="AlphaFoldDB" id="A0A553PFA8"/>
<feature type="transmembrane region" description="Helical" evidence="6">
    <location>
        <begin position="340"/>
        <end position="363"/>
    </location>
</feature>
<keyword evidence="8" id="KW-1185">Reference proteome</keyword>
<feature type="transmembrane region" description="Helical" evidence="6">
    <location>
        <begin position="375"/>
        <end position="399"/>
    </location>
</feature>
<evidence type="ECO:0000256" key="4">
    <source>
        <dbReference type="ARBA" id="ARBA00023136"/>
    </source>
</evidence>
<protein>
    <recommendedName>
        <fullName evidence="9">Zinc/iron permease</fullName>
    </recommendedName>
</protein>
<evidence type="ECO:0000313" key="8">
    <source>
        <dbReference type="Proteomes" id="UP000318571"/>
    </source>
</evidence>
<dbReference type="InterPro" id="IPR003689">
    <property type="entry name" value="ZIP"/>
</dbReference>
<evidence type="ECO:0000256" key="2">
    <source>
        <dbReference type="ARBA" id="ARBA00022692"/>
    </source>
</evidence>
<evidence type="ECO:0008006" key="9">
    <source>
        <dbReference type="Google" id="ProtNLM"/>
    </source>
</evidence>
<dbReference type="PANTHER" id="PTHR11040:SF203">
    <property type="entry name" value="FI18611P1-RELATED"/>
    <property type="match status" value="1"/>
</dbReference>
<feature type="region of interest" description="Disordered" evidence="5">
    <location>
        <begin position="144"/>
        <end position="192"/>
    </location>
</feature>
<keyword evidence="4 6" id="KW-0472">Membrane</keyword>
<feature type="compositionally biased region" description="Polar residues" evidence="5">
    <location>
        <begin position="164"/>
        <end position="175"/>
    </location>
</feature>